<dbReference type="KEGG" id="dcr:108201319"/>
<protein>
    <recommendedName>
        <fullName evidence="7">MADS-box domain-containing protein</fullName>
    </recommendedName>
</protein>
<keyword evidence="2" id="KW-0805">Transcription regulation</keyword>
<dbReference type="FunFam" id="3.40.1810.10:FF:000006">
    <property type="entry name" value="Agamous-like MADS-box protein AGL62"/>
    <property type="match status" value="1"/>
</dbReference>
<dbReference type="SUPFAM" id="SSF55455">
    <property type="entry name" value="SRF-like"/>
    <property type="match status" value="1"/>
</dbReference>
<dbReference type="InterPro" id="IPR036879">
    <property type="entry name" value="TF_MADSbox_sf"/>
</dbReference>
<dbReference type="PROSITE" id="PS50066">
    <property type="entry name" value="MADS_BOX_2"/>
    <property type="match status" value="1"/>
</dbReference>
<feature type="domain" description="MADS-box" evidence="7">
    <location>
        <begin position="6"/>
        <end position="66"/>
    </location>
</feature>
<evidence type="ECO:0000313" key="9">
    <source>
        <dbReference type="Proteomes" id="UP000077755"/>
    </source>
</evidence>
<evidence type="ECO:0000256" key="1">
    <source>
        <dbReference type="ARBA" id="ARBA00004123"/>
    </source>
</evidence>
<evidence type="ECO:0000256" key="3">
    <source>
        <dbReference type="ARBA" id="ARBA00023125"/>
    </source>
</evidence>
<evidence type="ECO:0000256" key="6">
    <source>
        <dbReference type="SAM" id="Coils"/>
    </source>
</evidence>
<keyword evidence="6" id="KW-0175">Coiled coil</keyword>
<dbReference type="SMART" id="SM00432">
    <property type="entry name" value="MADS"/>
    <property type="match status" value="1"/>
</dbReference>
<gene>
    <name evidence="8" type="ORF">DCAR_0934467</name>
</gene>
<keyword evidence="9" id="KW-1185">Reference proteome</keyword>
<evidence type="ECO:0000256" key="2">
    <source>
        <dbReference type="ARBA" id="ARBA00023015"/>
    </source>
</evidence>
<sequence>MATKSKGRQKIVMAKMSKESNLRVTFSKRRSGLFKKASELRTLCGVEIAIMVFSPGKRVFSFGHPNVEQIFDKFLDAQNPGPTNSTSLQLVQALRSARARLLNTQLSELLNHLEEQKQQGEDLVKLRKQGQDMFWWEAPVDDLEFEQQDMLKRGMEDLKRNIATQAQKFVMMQEALALVGCSTGTGLSMTPNGFNPEHGCGHPIVYQYYRTQLGIAIVVFSPGKRVFSFGHPNVEQIFDKFLDAQNPGPTNSTSLQLVHALRSARALLLNTQLSELLNHLEEQNQQGQELMNLRKQGQDMFWWEAPVDDLGFEQLDMLKRGMEDLA</sequence>
<evidence type="ECO:0000256" key="4">
    <source>
        <dbReference type="ARBA" id="ARBA00023163"/>
    </source>
</evidence>
<name>A0AAF0XX33_DAUCS</name>
<dbReference type="GO" id="GO:0000978">
    <property type="term" value="F:RNA polymerase II cis-regulatory region sequence-specific DNA binding"/>
    <property type="evidence" value="ECO:0007669"/>
    <property type="project" value="TreeGrafter"/>
</dbReference>
<dbReference type="PANTHER" id="PTHR11945:SF629">
    <property type="entry name" value="OS02G0164450 PROTEIN"/>
    <property type="match status" value="1"/>
</dbReference>
<dbReference type="Proteomes" id="UP000077755">
    <property type="component" value="Chromosome 9"/>
</dbReference>
<dbReference type="GO" id="GO:0046983">
    <property type="term" value="F:protein dimerization activity"/>
    <property type="evidence" value="ECO:0007669"/>
    <property type="project" value="InterPro"/>
</dbReference>
<dbReference type="PRINTS" id="PR00404">
    <property type="entry name" value="MADSDOMAIN"/>
</dbReference>
<evidence type="ECO:0000313" key="8">
    <source>
        <dbReference type="EMBL" id="WOH14937.1"/>
    </source>
</evidence>
<dbReference type="PANTHER" id="PTHR11945">
    <property type="entry name" value="MADS BOX PROTEIN"/>
    <property type="match status" value="1"/>
</dbReference>
<dbReference type="Gene3D" id="3.40.1810.10">
    <property type="entry name" value="Transcription factor, MADS-box"/>
    <property type="match status" value="1"/>
</dbReference>
<keyword evidence="3" id="KW-0238">DNA-binding</keyword>
<dbReference type="AlphaFoldDB" id="A0AAF0XX33"/>
<organism evidence="8 9">
    <name type="scientific">Daucus carota subsp. sativus</name>
    <name type="common">Carrot</name>
    <dbReference type="NCBI Taxonomy" id="79200"/>
    <lineage>
        <taxon>Eukaryota</taxon>
        <taxon>Viridiplantae</taxon>
        <taxon>Streptophyta</taxon>
        <taxon>Embryophyta</taxon>
        <taxon>Tracheophyta</taxon>
        <taxon>Spermatophyta</taxon>
        <taxon>Magnoliopsida</taxon>
        <taxon>eudicotyledons</taxon>
        <taxon>Gunneridae</taxon>
        <taxon>Pentapetalae</taxon>
        <taxon>asterids</taxon>
        <taxon>campanulids</taxon>
        <taxon>Apiales</taxon>
        <taxon>Apiaceae</taxon>
        <taxon>Apioideae</taxon>
        <taxon>Scandiceae</taxon>
        <taxon>Daucinae</taxon>
        <taxon>Daucus</taxon>
        <taxon>Daucus sect. Daucus</taxon>
    </lineage>
</organism>
<dbReference type="GO" id="GO:0045893">
    <property type="term" value="P:positive regulation of DNA-templated transcription"/>
    <property type="evidence" value="ECO:0007669"/>
    <property type="project" value="UniProtKB-ARBA"/>
</dbReference>
<dbReference type="EMBL" id="CP093351">
    <property type="protein sequence ID" value="WOH14937.1"/>
    <property type="molecule type" value="Genomic_DNA"/>
</dbReference>
<dbReference type="GO" id="GO:0000981">
    <property type="term" value="F:DNA-binding transcription factor activity, RNA polymerase II-specific"/>
    <property type="evidence" value="ECO:0007669"/>
    <property type="project" value="TreeGrafter"/>
</dbReference>
<accession>A0AAF0XX33</accession>
<keyword evidence="5" id="KW-0539">Nucleus</keyword>
<reference evidence="8" key="2">
    <citation type="submission" date="2022-03" db="EMBL/GenBank/DDBJ databases">
        <title>Draft title - Genomic analysis of global carrot germplasm unveils the trajectory of domestication and the origin of high carotenoid orange carrot.</title>
        <authorList>
            <person name="Iorizzo M."/>
            <person name="Ellison S."/>
            <person name="Senalik D."/>
            <person name="Macko-Podgorni A."/>
            <person name="Grzebelus D."/>
            <person name="Bostan H."/>
            <person name="Rolling W."/>
            <person name="Curaba J."/>
            <person name="Simon P."/>
        </authorList>
    </citation>
    <scope>NUCLEOTIDE SEQUENCE</scope>
    <source>
        <tissue evidence="8">Leaf</tissue>
    </source>
</reference>
<dbReference type="Pfam" id="PF00319">
    <property type="entry name" value="SRF-TF"/>
    <property type="match status" value="1"/>
</dbReference>
<proteinExistence type="predicted"/>
<comment type="subcellular location">
    <subcellularLocation>
        <location evidence="1">Nucleus</location>
    </subcellularLocation>
</comment>
<dbReference type="InterPro" id="IPR002100">
    <property type="entry name" value="TF_MADSbox"/>
</dbReference>
<reference evidence="8" key="1">
    <citation type="journal article" date="2016" name="Nat. Genet.">
        <title>A high-quality carrot genome assembly provides new insights into carotenoid accumulation and asterid genome evolution.</title>
        <authorList>
            <person name="Iorizzo M."/>
            <person name="Ellison S."/>
            <person name="Senalik D."/>
            <person name="Zeng P."/>
            <person name="Satapoomin P."/>
            <person name="Huang J."/>
            <person name="Bowman M."/>
            <person name="Iovene M."/>
            <person name="Sanseverino W."/>
            <person name="Cavagnaro P."/>
            <person name="Yildiz M."/>
            <person name="Macko-Podgorni A."/>
            <person name="Moranska E."/>
            <person name="Grzebelus E."/>
            <person name="Grzebelus D."/>
            <person name="Ashrafi H."/>
            <person name="Zheng Z."/>
            <person name="Cheng S."/>
            <person name="Spooner D."/>
            <person name="Van Deynze A."/>
            <person name="Simon P."/>
        </authorList>
    </citation>
    <scope>NUCLEOTIDE SEQUENCE</scope>
    <source>
        <tissue evidence="8">Leaf</tissue>
    </source>
</reference>
<evidence type="ECO:0000259" key="7">
    <source>
        <dbReference type="PROSITE" id="PS50066"/>
    </source>
</evidence>
<keyword evidence="4" id="KW-0804">Transcription</keyword>
<evidence type="ECO:0000256" key="5">
    <source>
        <dbReference type="ARBA" id="ARBA00023242"/>
    </source>
</evidence>
<dbReference type="GO" id="GO:0005634">
    <property type="term" value="C:nucleus"/>
    <property type="evidence" value="ECO:0007669"/>
    <property type="project" value="UniProtKB-SubCell"/>
</dbReference>
<dbReference type="Gene3D" id="6.10.140.920">
    <property type="match status" value="1"/>
</dbReference>
<feature type="coiled-coil region" evidence="6">
    <location>
        <begin position="266"/>
        <end position="293"/>
    </location>
</feature>